<accession>A0A1M5X8C7</accession>
<dbReference type="STRING" id="421058.SAMN05421866_0053"/>
<name>A0A1M5X8C7_9FLAO</name>
<dbReference type="Proteomes" id="UP000184047">
    <property type="component" value="Unassembled WGS sequence"/>
</dbReference>
<gene>
    <name evidence="1" type="ORF">SAMN05421866_0053</name>
</gene>
<organism evidence="1 2">
    <name type="scientific">Chryseobacterium oranimense</name>
    <dbReference type="NCBI Taxonomy" id="421058"/>
    <lineage>
        <taxon>Bacteria</taxon>
        <taxon>Pseudomonadati</taxon>
        <taxon>Bacteroidota</taxon>
        <taxon>Flavobacteriia</taxon>
        <taxon>Flavobacteriales</taxon>
        <taxon>Weeksellaceae</taxon>
        <taxon>Chryseobacterium group</taxon>
        <taxon>Chryseobacterium</taxon>
    </lineage>
</organism>
<dbReference type="AlphaFoldDB" id="A0A1M5X8C7"/>
<protein>
    <submittedName>
        <fullName evidence="1">Uncharacterized protein</fullName>
    </submittedName>
</protein>
<reference evidence="2" key="1">
    <citation type="submission" date="2016-11" db="EMBL/GenBank/DDBJ databases">
        <authorList>
            <person name="Varghese N."/>
            <person name="Submissions S."/>
        </authorList>
    </citation>
    <scope>NUCLEOTIDE SEQUENCE [LARGE SCALE GENOMIC DNA]</scope>
    <source>
        <strain evidence="2">DSM 19055</strain>
    </source>
</reference>
<sequence>MENNGYLEESGPIDEKTFDQLIEKRKIKQTQVTKEVQAIENDFREKLQNYVNVNKDISISMSLNTQKTYTDLKNGKSILNKIDIIIETDIKLGL</sequence>
<evidence type="ECO:0000313" key="1">
    <source>
        <dbReference type="EMBL" id="SHH96087.1"/>
    </source>
</evidence>
<keyword evidence="2" id="KW-1185">Reference proteome</keyword>
<proteinExistence type="predicted"/>
<dbReference type="RefSeq" id="WP_139258950.1">
    <property type="nucleotide sequence ID" value="NZ_FQWT01000010.1"/>
</dbReference>
<dbReference type="EMBL" id="FQWT01000010">
    <property type="protein sequence ID" value="SHH96087.1"/>
    <property type="molecule type" value="Genomic_DNA"/>
</dbReference>
<evidence type="ECO:0000313" key="2">
    <source>
        <dbReference type="Proteomes" id="UP000184047"/>
    </source>
</evidence>